<proteinExistence type="predicted"/>
<dbReference type="Gramene" id="OPUNC05G00030.5">
    <property type="protein sequence ID" value="OPUNC05G00030.5"/>
    <property type="gene ID" value="OPUNC05G00030"/>
</dbReference>
<keyword evidence="2" id="KW-1185">Reference proteome</keyword>
<accession>A0A0E0KXE0</accession>
<evidence type="ECO:0000313" key="2">
    <source>
        <dbReference type="Proteomes" id="UP000026962"/>
    </source>
</evidence>
<organism evidence="1">
    <name type="scientific">Oryza punctata</name>
    <name type="common">Red rice</name>
    <dbReference type="NCBI Taxonomy" id="4537"/>
    <lineage>
        <taxon>Eukaryota</taxon>
        <taxon>Viridiplantae</taxon>
        <taxon>Streptophyta</taxon>
        <taxon>Embryophyta</taxon>
        <taxon>Tracheophyta</taxon>
        <taxon>Spermatophyta</taxon>
        <taxon>Magnoliopsida</taxon>
        <taxon>Liliopsida</taxon>
        <taxon>Poales</taxon>
        <taxon>Poaceae</taxon>
        <taxon>BOP clade</taxon>
        <taxon>Oryzoideae</taxon>
        <taxon>Oryzeae</taxon>
        <taxon>Oryzinae</taxon>
        <taxon>Oryza</taxon>
    </lineage>
</organism>
<evidence type="ECO:0000313" key="1">
    <source>
        <dbReference type="EnsemblPlants" id="OPUNC05G00030.5"/>
    </source>
</evidence>
<name>A0A0E0KXE0_ORYPU</name>
<dbReference type="EnsemblPlants" id="OPUNC05G00030.5">
    <property type="protein sequence ID" value="OPUNC05G00030.5"/>
    <property type="gene ID" value="OPUNC05G00030"/>
</dbReference>
<reference evidence="1" key="1">
    <citation type="submission" date="2015-04" db="UniProtKB">
        <authorList>
            <consortium name="EnsemblPlants"/>
        </authorList>
    </citation>
    <scope>IDENTIFICATION</scope>
</reference>
<dbReference type="Proteomes" id="UP000026962">
    <property type="component" value="Chromosome 5"/>
</dbReference>
<reference evidence="1" key="2">
    <citation type="submission" date="2018-05" db="EMBL/GenBank/DDBJ databases">
        <title>OpunRS2 (Oryza punctata Reference Sequence Version 2).</title>
        <authorList>
            <person name="Zhang J."/>
            <person name="Kudrna D."/>
            <person name="Lee S."/>
            <person name="Talag J."/>
            <person name="Welchert J."/>
            <person name="Wing R.A."/>
        </authorList>
    </citation>
    <scope>NUCLEOTIDE SEQUENCE [LARGE SCALE GENOMIC DNA]</scope>
</reference>
<protein>
    <submittedName>
        <fullName evidence="1">Uncharacterized protein</fullName>
    </submittedName>
</protein>
<sequence length="85" mass="9142">MKGFVFSVIKSPLRFAFFSARNPLVAAVVLLGSSSPLPRVHPFIQVVSSITLALPSSNLPLIFMQIPPASQAPGTDPIRRDPDLT</sequence>
<dbReference type="HOGENOM" id="CLU_2516575_0_0_1"/>
<dbReference type="AlphaFoldDB" id="A0A0E0KXE0"/>